<keyword evidence="7 15" id="KW-1133">Transmembrane helix</keyword>
<dbReference type="CDD" id="cd04190">
    <property type="entry name" value="Chitin_synth_C"/>
    <property type="match status" value="1"/>
</dbReference>
<dbReference type="GO" id="GO:0006031">
    <property type="term" value="P:chitin biosynthetic process"/>
    <property type="evidence" value="ECO:0007669"/>
    <property type="project" value="TreeGrafter"/>
</dbReference>
<evidence type="ECO:0000313" key="18">
    <source>
        <dbReference type="RefSeq" id="XP_011496081.1"/>
    </source>
</evidence>
<name>A0AAJ7DTF6_9HYME</name>
<organism evidence="17 18">
    <name type="scientific">Ceratosolen solmsi marchali</name>
    <dbReference type="NCBI Taxonomy" id="326594"/>
    <lineage>
        <taxon>Eukaryota</taxon>
        <taxon>Metazoa</taxon>
        <taxon>Ecdysozoa</taxon>
        <taxon>Arthropoda</taxon>
        <taxon>Hexapoda</taxon>
        <taxon>Insecta</taxon>
        <taxon>Pterygota</taxon>
        <taxon>Neoptera</taxon>
        <taxon>Endopterygota</taxon>
        <taxon>Hymenoptera</taxon>
        <taxon>Apocrita</taxon>
        <taxon>Proctotrupomorpha</taxon>
        <taxon>Chalcidoidea</taxon>
        <taxon>Agaonidae</taxon>
        <taxon>Agaoninae</taxon>
        <taxon>Ceratosolen</taxon>
    </lineage>
</organism>
<dbReference type="Pfam" id="PF23000">
    <property type="entry name" value="ChitinSynthase_IV_N"/>
    <property type="match status" value="1"/>
</dbReference>
<keyword evidence="8 13" id="KW-0175">Coiled coil</keyword>
<dbReference type="InterPro" id="IPR055120">
    <property type="entry name" value="Chs-1/2_IV_N"/>
</dbReference>
<dbReference type="EC" id="2.4.1.16" evidence="2"/>
<feature type="transmembrane region" description="Helical" evidence="15">
    <location>
        <begin position="1145"/>
        <end position="1165"/>
    </location>
</feature>
<evidence type="ECO:0000256" key="6">
    <source>
        <dbReference type="ARBA" id="ARBA00022692"/>
    </source>
</evidence>
<keyword evidence="4" id="KW-0328">Glycosyltransferase</keyword>
<dbReference type="Pfam" id="PF03142">
    <property type="entry name" value="Chitin_synth_2"/>
    <property type="match status" value="1"/>
</dbReference>
<keyword evidence="9 15" id="KW-0472">Membrane</keyword>
<dbReference type="FunFam" id="3.90.550.10:FF:000139">
    <property type="entry name" value="Chitin synthase 8"/>
    <property type="match status" value="1"/>
</dbReference>
<dbReference type="GO" id="GO:0005886">
    <property type="term" value="C:plasma membrane"/>
    <property type="evidence" value="ECO:0007669"/>
    <property type="project" value="UniProtKB-SubCell"/>
</dbReference>
<evidence type="ECO:0000256" key="10">
    <source>
        <dbReference type="ARBA" id="ARBA00023180"/>
    </source>
</evidence>
<evidence type="ECO:0000256" key="14">
    <source>
        <dbReference type="SAM" id="MobiDB-lite"/>
    </source>
</evidence>
<evidence type="ECO:0000256" key="11">
    <source>
        <dbReference type="ARBA" id="ARBA00046329"/>
    </source>
</evidence>
<feature type="transmembrane region" description="Helical" evidence="15">
    <location>
        <begin position="142"/>
        <end position="163"/>
    </location>
</feature>
<comment type="similarity">
    <text evidence="11">Belongs to the chitin synthase family. Class IV subfamily.</text>
</comment>
<keyword evidence="3" id="KW-1003">Cell membrane</keyword>
<feature type="transmembrane region" description="Helical" evidence="15">
    <location>
        <begin position="252"/>
        <end position="274"/>
    </location>
</feature>
<feature type="transmembrane region" description="Helical" evidence="15">
    <location>
        <begin position="114"/>
        <end position="136"/>
    </location>
</feature>
<comment type="catalytic activity">
    <reaction evidence="12">
        <text>[(1-&gt;4)-N-acetyl-beta-D-glucosaminyl](n) + UDP-N-acetyl-alpha-D-glucosamine = [(1-&gt;4)-N-acetyl-beta-D-glucosaminyl](n+1) + UDP + H(+)</text>
        <dbReference type="Rhea" id="RHEA:16637"/>
        <dbReference type="Rhea" id="RHEA-COMP:9593"/>
        <dbReference type="Rhea" id="RHEA-COMP:9595"/>
        <dbReference type="ChEBI" id="CHEBI:15378"/>
        <dbReference type="ChEBI" id="CHEBI:17029"/>
        <dbReference type="ChEBI" id="CHEBI:57705"/>
        <dbReference type="ChEBI" id="CHEBI:58223"/>
        <dbReference type="EC" id="2.4.1.16"/>
    </reaction>
</comment>
<feature type="transmembrane region" description="Helical" evidence="15">
    <location>
        <begin position="863"/>
        <end position="886"/>
    </location>
</feature>
<evidence type="ECO:0000256" key="3">
    <source>
        <dbReference type="ARBA" id="ARBA00022475"/>
    </source>
</evidence>
<reference evidence="18" key="1">
    <citation type="submission" date="2025-08" db="UniProtKB">
        <authorList>
            <consortium name="RefSeq"/>
        </authorList>
    </citation>
    <scope>IDENTIFICATION</scope>
</reference>
<dbReference type="Proteomes" id="UP000695007">
    <property type="component" value="Unplaced"/>
</dbReference>
<dbReference type="Gene3D" id="3.90.550.10">
    <property type="entry name" value="Spore Coat Polysaccharide Biosynthesis Protein SpsA, Chain A"/>
    <property type="match status" value="1"/>
</dbReference>
<feature type="region of interest" description="Disordered" evidence="14">
    <location>
        <begin position="1055"/>
        <end position="1075"/>
    </location>
</feature>
<feature type="transmembrane region" description="Helical" evidence="15">
    <location>
        <begin position="77"/>
        <end position="102"/>
    </location>
</feature>
<feature type="transmembrane region" description="Helical" evidence="15">
    <location>
        <begin position="951"/>
        <end position="972"/>
    </location>
</feature>
<keyword evidence="6 15" id="KW-0812">Transmembrane</keyword>
<dbReference type="GeneID" id="105360778"/>
<feature type="coiled-coil region" evidence="13">
    <location>
        <begin position="459"/>
        <end position="486"/>
    </location>
</feature>
<feature type="transmembrane region" description="Helical" evidence="15">
    <location>
        <begin position="12"/>
        <end position="33"/>
    </location>
</feature>
<protein>
    <recommendedName>
        <fullName evidence="2">chitin synthase</fullName>
        <ecNumber evidence="2">2.4.1.16</ecNumber>
    </recommendedName>
</protein>
<sequence>MVEKRWYEVILRIVKIILYIFLFCAILGGSVIAKGTAFFATSQLSQRPIPYCNYYPGHTRSKQPVYEVSLPENARNSWVWCIILSFALPEALDFLCFLWNCLFINVKLPSARHIILLSAIEIIQVAALALLFLIVLPDLDVLQGSTALSCVSVIPSALGLLSKSRYQQNKQESRLYLFGDVISLLCQIAGLISFTHLALKKKNAFAPWTISIALTLSSLRWWANYVTNDSKFGFIKYLAKSKRKLQAHRSILIGYTSLLRIVIFVFTSYLITLWKGIETSMFFEGLWMKEYNYSVKFINHSLIGKFEISLPDDKIIYASGNRWIPFNIFLIHALSSLCVYNCGKFACKTLMQGFGFALPLSLALPVSLTGFSLLSVVRNQNHCFFHGLGPFAALDYLFFTTPRPEDYLTWRWQLFLWLISLFSQLWTTRHIWCTRNERLATADRIFAVSSYDSLLVDLSLAMSRRRENFEEEQEEEEEEEEEEFDNCEVPIIVTKNSLSSVKNRDHITRIYACATMWHETPEEMTDFLNSILRLDRDQCIMRIIQNNYQITSPDYYELEVHIFFDDALKCIHECSGRCFHDENKTRVNEYVVNFIKTVEKCIRARNLRSSPPLKYPTPYGGRLLWILPEKTKMYLHLKDKNRIRTKKRWSQVMYMYYLLGYRLMELPIEVERKEVIAENTYILTLDGDIDFRPSAVRTLVDRMKINKDVGSACVRIHPLGKGPLVWFQKFEYAIGHWLQKSTEHTTGSVLCAPGCFALFRAKALMDYNVMKKYATVATEARQFIQYDQGEDRWLSTLILQMGYKVEYSAASDAYTHAPETFTEFYIQRRRWIPSTIANVFDLLESAAETKKVNRDISNIYIGYQWILMGSTILGPGIVFLMLVGAFVSAFQIANWSSFGCNLVPIIIFCFTCYYCNEKTQLLVASIISTIYGLVMVVVLVGIMIEIASDGWLAPSTLLFFIIAGGLVTTGLLHPLEWNCLLYGVIFYVTLPSIYMLLIIFSLFNMNNISWGTRDASKFPSDTLHNACRAIGNGTQSTMTPKANQDHHAIIVDCNEKSSTSDENGSSDTESDGDDAPSLHYTDNFLVSPNWLHDRAALGKGEVEYLESKEEIFWKRLISAYLDPIDKDEKQEAEIAKQIKDLRDQYIFKFFMINSLFVFIVFLMQLNKDTLYIRWPLGVKYKITYDSDKTEINISKEYLHLEPIGCLFIIGFISILCFQFVAMLFHRFDTFSHIMAKVTLDWYCCNKTTDLSEEAIIERHADKIMKELQRQIDRDMKSDFDHNSILPPRKRMTIHQTIAGIDRKNSYANTFSTTVLKNLDKCGQSGNGGFMSKRMSQTVLRALQRRRTTILEERKQSQIEGREYDDIYANERNFVGVKLQGQSTRTLHAYENSAFVAEEFTTEENINV</sequence>
<evidence type="ECO:0000256" key="13">
    <source>
        <dbReference type="SAM" id="Coils"/>
    </source>
</evidence>
<evidence type="ECO:0000256" key="4">
    <source>
        <dbReference type="ARBA" id="ARBA00022676"/>
    </source>
</evidence>
<evidence type="ECO:0000256" key="15">
    <source>
        <dbReference type="SAM" id="Phobius"/>
    </source>
</evidence>
<evidence type="ECO:0000256" key="12">
    <source>
        <dbReference type="ARBA" id="ARBA00048014"/>
    </source>
</evidence>
<feature type="domain" description="Chitin synthase chs-1/2 N-terminal putative transporter" evidence="16">
    <location>
        <begin position="4"/>
        <end position="280"/>
    </location>
</feature>
<evidence type="ECO:0000313" key="17">
    <source>
        <dbReference type="Proteomes" id="UP000695007"/>
    </source>
</evidence>
<gene>
    <name evidence="18" type="primary">LOC105360778</name>
</gene>
<comment type="subcellular location">
    <subcellularLocation>
        <location evidence="1">Cell membrane</location>
        <topology evidence="1">Multi-pass membrane protein</topology>
    </subcellularLocation>
</comment>
<dbReference type="GO" id="GO:0004100">
    <property type="term" value="F:chitin synthase activity"/>
    <property type="evidence" value="ECO:0007669"/>
    <property type="project" value="UniProtKB-EC"/>
</dbReference>
<dbReference type="InterPro" id="IPR004835">
    <property type="entry name" value="Chitin_synth"/>
</dbReference>
<evidence type="ECO:0000256" key="5">
    <source>
        <dbReference type="ARBA" id="ARBA00022679"/>
    </source>
</evidence>
<evidence type="ECO:0000256" key="8">
    <source>
        <dbReference type="ARBA" id="ARBA00023054"/>
    </source>
</evidence>
<dbReference type="KEGG" id="csol:105360778"/>
<dbReference type="RefSeq" id="XP_011496081.1">
    <property type="nucleotide sequence ID" value="XM_011497779.1"/>
</dbReference>
<evidence type="ECO:0000259" key="16">
    <source>
        <dbReference type="Pfam" id="PF23000"/>
    </source>
</evidence>
<evidence type="ECO:0000256" key="1">
    <source>
        <dbReference type="ARBA" id="ARBA00004651"/>
    </source>
</evidence>
<accession>A0AAJ7DTF6</accession>
<dbReference type="PANTHER" id="PTHR22914">
    <property type="entry name" value="CHITIN SYNTHASE"/>
    <property type="match status" value="1"/>
</dbReference>
<feature type="transmembrane region" description="Helical" evidence="15">
    <location>
        <begin position="354"/>
        <end position="377"/>
    </location>
</feature>
<evidence type="ECO:0000256" key="2">
    <source>
        <dbReference type="ARBA" id="ARBA00012543"/>
    </source>
</evidence>
<keyword evidence="17" id="KW-1185">Reference proteome</keyword>
<dbReference type="InterPro" id="IPR029044">
    <property type="entry name" value="Nucleotide-diphossugar_trans"/>
</dbReference>
<dbReference type="PANTHER" id="PTHR22914:SF14">
    <property type="entry name" value="CHITIN SYNTHASE"/>
    <property type="match status" value="1"/>
</dbReference>
<feature type="transmembrane region" description="Helical" evidence="15">
    <location>
        <begin position="898"/>
        <end position="916"/>
    </location>
</feature>
<keyword evidence="5" id="KW-0808">Transferase</keyword>
<feature type="transmembrane region" description="Helical" evidence="15">
    <location>
        <begin position="1206"/>
        <end position="1224"/>
    </location>
</feature>
<feature type="transmembrane region" description="Helical" evidence="15">
    <location>
        <begin position="922"/>
        <end position="944"/>
    </location>
</feature>
<evidence type="ECO:0000256" key="9">
    <source>
        <dbReference type="ARBA" id="ARBA00023136"/>
    </source>
</evidence>
<keyword evidence="10" id="KW-0325">Glycoprotein</keyword>
<feature type="transmembrane region" description="Helical" evidence="15">
    <location>
        <begin position="175"/>
        <end position="199"/>
    </location>
</feature>
<feature type="transmembrane region" description="Helical" evidence="15">
    <location>
        <begin position="205"/>
        <end position="223"/>
    </location>
</feature>
<feature type="transmembrane region" description="Helical" evidence="15">
    <location>
        <begin position="984"/>
        <end position="1003"/>
    </location>
</feature>
<proteinExistence type="inferred from homology"/>
<feature type="transmembrane region" description="Helical" evidence="15">
    <location>
        <begin position="323"/>
        <end position="342"/>
    </location>
</feature>
<dbReference type="SUPFAM" id="SSF53448">
    <property type="entry name" value="Nucleotide-diphospho-sugar transferases"/>
    <property type="match status" value="1"/>
</dbReference>
<evidence type="ECO:0000256" key="7">
    <source>
        <dbReference type="ARBA" id="ARBA00022989"/>
    </source>
</evidence>